<evidence type="ECO:0000256" key="4">
    <source>
        <dbReference type="ARBA" id="ARBA00022691"/>
    </source>
</evidence>
<comment type="similarity">
    <text evidence="1">Belongs to the class IV-like SAM-binding methyltransferase superfamily. RNA methyltransferase TrmH family.</text>
</comment>
<evidence type="ECO:0000313" key="8">
    <source>
        <dbReference type="Proteomes" id="UP001244341"/>
    </source>
</evidence>
<keyword evidence="3" id="KW-0808">Transferase</keyword>
<reference evidence="7 8" key="1">
    <citation type="submission" date="2023-05" db="EMBL/GenBank/DDBJ databases">
        <title>A 100% complete, gapless, phased diploid assembly of the Scenedesmus obliquus UTEX 3031 genome.</title>
        <authorList>
            <person name="Biondi T.C."/>
            <person name="Hanschen E.R."/>
            <person name="Kwon T."/>
            <person name="Eng W."/>
            <person name="Kruse C.P.S."/>
            <person name="Koehler S.I."/>
            <person name="Kunde Y."/>
            <person name="Gleasner C.D."/>
            <person name="You Mak K.T."/>
            <person name="Polle J."/>
            <person name="Hovde B.T."/>
            <person name="Starkenburg S.R."/>
        </authorList>
    </citation>
    <scope>NUCLEOTIDE SEQUENCE [LARGE SCALE GENOMIC DNA]</scope>
    <source>
        <strain evidence="7 8">DOE0152z</strain>
    </source>
</reference>
<gene>
    <name evidence="7" type="ORF">OEZ85_008809</name>
</gene>
<dbReference type="Proteomes" id="UP001244341">
    <property type="component" value="Chromosome 1b"/>
</dbReference>
<dbReference type="PANTHER" id="PTHR42786:SF2">
    <property type="entry name" value="TRNA (CYTIDINE_URIDINE-2'-O-)-METHYLTRANSFERASE TRMJ"/>
    <property type="match status" value="1"/>
</dbReference>
<evidence type="ECO:0000256" key="2">
    <source>
        <dbReference type="ARBA" id="ARBA00022603"/>
    </source>
</evidence>
<evidence type="ECO:0000313" key="7">
    <source>
        <dbReference type="EMBL" id="WIA09404.1"/>
    </source>
</evidence>
<sequence length="273" mass="29719">MSTPSRQSRGIIGRLMSATGRKHHIIWQPELDPPPLLADVCVVLVGPKKPISCGTVARACSCFECEDVRVVTPRCDHNTRSSRSVSKGAQYILWRAQVHDKLADALADVDLAVAFTRWLPGQSHPALPDIPSLLGHPVVEQMLQQPQQTIEHDSHQQRDLQDVQQQQPQVTTQQQQQQQQKRARIALVFGREEFGLSDDEVAACDSACAISIGRLQESLSLSHATSIVLSQLYQARLSALAAAAGMAPAALPYSAGSLHELADGYDSSSGIEH</sequence>
<feature type="compositionally biased region" description="Low complexity" evidence="5">
    <location>
        <begin position="162"/>
        <end position="177"/>
    </location>
</feature>
<name>A0ABY8TJX3_TETOB</name>
<keyword evidence="2" id="KW-0489">Methyltransferase</keyword>
<keyword evidence="8" id="KW-1185">Reference proteome</keyword>
<feature type="compositionally biased region" description="Basic and acidic residues" evidence="5">
    <location>
        <begin position="150"/>
        <end position="161"/>
    </location>
</feature>
<dbReference type="EMBL" id="CP126208">
    <property type="protein sequence ID" value="WIA09404.1"/>
    <property type="molecule type" value="Genomic_DNA"/>
</dbReference>
<dbReference type="SUPFAM" id="SSF75217">
    <property type="entry name" value="alpha/beta knot"/>
    <property type="match status" value="1"/>
</dbReference>
<feature type="domain" description="tRNA/rRNA methyltransferase SpoU type" evidence="6">
    <location>
        <begin position="177"/>
        <end position="229"/>
    </location>
</feature>
<evidence type="ECO:0000259" key="6">
    <source>
        <dbReference type="Pfam" id="PF00588"/>
    </source>
</evidence>
<proteinExistence type="inferred from homology"/>
<dbReference type="InterPro" id="IPR001537">
    <property type="entry name" value="SpoU_MeTrfase"/>
</dbReference>
<evidence type="ECO:0000256" key="5">
    <source>
        <dbReference type="SAM" id="MobiDB-lite"/>
    </source>
</evidence>
<dbReference type="InterPro" id="IPR029026">
    <property type="entry name" value="tRNA_m1G_MTases_N"/>
</dbReference>
<dbReference type="Gene3D" id="3.40.1280.10">
    <property type="match status" value="1"/>
</dbReference>
<protein>
    <recommendedName>
        <fullName evidence="6">tRNA/rRNA methyltransferase SpoU type domain-containing protein</fullName>
    </recommendedName>
</protein>
<dbReference type="InterPro" id="IPR004384">
    <property type="entry name" value="RNA_MeTrfase_TrmJ/LasT"/>
</dbReference>
<keyword evidence="4" id="KW-0949">S-adenosyl-L-methionine</keyword>
<dbReference type="InterPro" id="IPR029028">
    <property type="entry name" value="Alpha/beta_knot_MTases"/>
</dbReference>
<feature type="region of interest" description="Disordered" evidence="5">
    <location>
        <begin position="145"/>
        <end position="177"/>
    </location>
</feature>
<accession>A0ABY8TJX3</accession>
<feature type="domain" description="tRNA/rRNA methyltransferase SpoU type" evidence="6">
    <location>
        <begin position="40"/>
        <end position="112"/>
    </location>
</feature>
<organism evidence="7 8">
    <name type="scientific">Tetradesmus obliquus</name>
    <name type="common">Green alga</name>
    <name type="synonym">Acutodesmus obliquus</name>
    <dbReference type="NCBI Taxonomy" id="3088"/>
    <lineage>
        <taxon>Eukaryota</taxon>
        <taxon>Viridiplantae</taxon>
        <taxon>Chlorophyta</taxon>
        <taxon>core chlorophytes</taxon>
        <taxon>Chlorophyceae</taxon>
        <taxon>CS clade</taxon>
        <taxon>Sphaeropleales</taxon>
        <taxon>Scenedesmaceae</taxon>
        <taxon>Tetradesmus</taxon>
    </lineage>
</organism>
<evidence type="ECO:0000256" key="3">
    <source>
        <dbReference type="ARBA" id="ARBA00022679"/>
    </source>
</evidence>
<dbReference type="CDD" id="cd18093">
    <property type="entry name" value="SpoU-like_TrmJ"/>
    <property type="match status" value="1"/>
</dbReference>
<evidence type="ECO:0000256" key="1">
    <source>
        <dbReference type="ARBA" id="ARBA00007228"/>
    </source>
</evidence>
<dbReference type="PANTHER" id="PTHR42786">
    <property type="entry name" value="TRNA/RRNA METHYLTRANSFERASE"/>
    <property type="match status" value="1"/>
</dbReference>
<dbReference type="Pfam" id="PF00588">
    <property type="entry name" value="SpoU_methylase"/>
    <property type="match status" value="2"/>
</dbReference>